<sequence>MSRAPGRRAPRDLAALRKTVARLSLPGKAGAASGLVLERARKLLDIYLATAEAHGQSFEATAKALRAGVPALRIGGADLEAQATRPGSPVDSAACAAGCAFCCILNGEDGGVILEAEARGVHRALLPLAGAPDGRDWHPRACPALDPATRLCRIYAARPMICRTYLSTDAEACARIAEGVPAAGPGVLGAQGLYLAVQALARAALKGVTQVPTYSLAKVAAAALDGRSETEALTASRQAPRVLEDERARLGGAL</sequence>
<dbReference type="InterPro" id="IPR005358">
    <property type="entry name" value="Puta_zinc/iron-chelating_dom"/>
</dbReference>
<reference evidence="2" key="1">
    <citation type="submission" date="2017-01" db="EMBL/GenBank/DDBJ databases">
        <authorList>
            <person name="Varghese N."/>
            <person name="Submissions S."/>
        </authorList>
    </citation>
    <scope>NUCLEOTIDE SEQUENCE [LARGE SCALE GENOMIC DNA]</scope>
    <source>
        <strain evidence="2">DSM 29430</strain>
    </source>
</reference>
<evidence type="ECO:0000313" key="1">
    <source>
        <dbReference type="EMBL" id="SIS69851.1"/>
    </source>
</evidence>
<dbReference type="STRING" id="633194.SAMN05421759_102452"/>
<dbReference type="EMBL" id="FTOQ01000002">
    <property type="protein sequence ID" value="SIS69851.1"/>
    <property type="molecule type" value="Genomic_DNA"/>
</dbReference>
<proteinExistence type="predicted"/>
<organism evidence="1 2">
    <name type="scientific">Roseivivax lentus</name>
    <dbReference type="NCBI Taxonomy" id="633194"/>
    <lineage>
        <taxon>Bacteria</taxon>
        <taxon>Pseudomonadati</taxon>
        <taxon>Pseudomonadota</taxon>
        <taxon>Alphaproteobacteria</taxon>
        <taxon>Rhodobacterales</taxon>
        <taxon>Roseobacteraceae</taxon>
        <taxon>Roseivivax</taxon>
    </lineage>
</organism>
<keyword evidence="2" id="KW-1185">Reference proteome</keyword>
<name>A0A1N7L7U6_9RHOB</name>
<accession>A0A1N7L7U6</accession>
<dbReference type="AlphaFoldDB" id="A0A1N7L7U6"/>
<protein>
    <submittedName>
        <fullName evidence="1">Putative zinc-or iron-chelating domain-containing protein</fullName>
    </submittedName>
</protein>
<dbReference type="Pfam" id="PF03692">
    <property type="entry name" value="CxxCxxCC"/>
    <property type="match status" value="1"/>
</dbReference>
<dbReference type="OrthoDB" id="259086at2"/>
<evidence type="ECO:0000313" key="2">
    <source>
        <dbReference type="Proteomes" id="UP000186684"/>
    </source>
</evidence>
<dbReference type="RefSeq" id="WP_076445915.1">
    <property type="nucleotide sequence ID" value="NZ_FTOQ01000002.1"/>
</dbReference>
<gene>
    <name evidence="1" type="ORF">SAMN05421759_102452</name>
</gene>
<dbReference type="Proteomes" id="UP000186684">
    <property type="component" value="Unassembled WGS sequence"/>
</dbReference>